<organism evidence="5 6">
    <name type="scientific">Cucurbita argyrosperma subsp. sororia</name>
    <dbReference type="NCBI Taxonomy" id="37648"/>
    <lineage>
        <taxon>Eukaryota</taxon>
        <taxon>Viridiplantae</taxon>
        <taxon>Streptophyta</taxon>
        <taxon>Embryophyta</taxon>
        <taxon>Tracheophyta</taxon>
        <taxon>Spermatophyta</taxon>
        <taxon>Magnoliopsida</taxon>
        <taxon>eudicotyledons</taxon>
        <taxon>Gunneridae</taxon>
        <taxon>Pentapetalae</taxon>
        <taxon>rosids</taxon>
        <taxon>fabids</taxon>
        <taxon>Cucurbitales</taxon>
        <taxon>Cucurbitaceae</taxon>
        <taxon>Cucurbiteae</taxon>
        <taxon>Cucurbita</taxon>
    </lineage>
</organism>
<gene>
    <name evidence="5" type="primary">UGT29</name>
    <name evidence="5" type="ORF">SDJN03_07496</name>
</gene>
<accession>A0AAV6NSG8</accession>
<dbReference type="InterPro" id="IPR058980">
    <property type="entry name" value="Glyco_transf_N"/>
</dbReference>
<evidence type="ECO:0000256" key="2">
    <source>
        <dbReference type="ARBA" id="ARBA00022679"/>
    </source>
</evidence>
<reference evidence="5 6" key="1">
    <citation type="journal article" date="2021" name="Hortic Res">
        <title>The domestication of Cucurbita argyrosperma as revealed by the genome of its wild relative.</title>
        <authorList>
            <person name="Barrera-Redondo J."/>
            <person name="Sanchez-de la Vega G."/>
            <person name="Aguirre-Liguori J.A."/>
            <person name="Castellanos-Morales G."/>
            <person name="Gutierrez-Guerrero Y.T."/>
            <person name="Aguirre-Dugua X."/>
            <person name="Aguirre-Planter E."/>
            <person name="Tenaillon M.I."/>
            <person name="Lira-Saade R."/>
            <person name="Eguiarte L.E."/>
        </authorList>
    </citation>
    <scope>NUCLEOTIDE SEQUENCE [LARGE SCALE GENOMIC DNA]</scope>
    <source>
        <strain evidence="5">JBR-2021</strain>
    </source>
</reference>
<evidence type="ECO:0000259" key="3">
    <source>
        <dbReference type="Pfam" id="PF03468"/>
    </source>
</evidence>
<dbReference type="Pfam" id="PF03468">
    <property type="entry name" value="XS"/>
    <property type="match status" value="1"/>
</dbReference>
<keyword evidence="6" id="KW-1185">Reference proteome</keyword>
<dbReference type="EMBL" id="JAGKQH010000004">
    <property type="protein sequence ID" value="KAG6602263.1"/>
    <property type="molecule type" value="Genomic_DNA"/>
</dbReference>
<comment type="caution">
    <text evidence="5">The sequence shown here is derived from an EMBL/GenBank/DDBJ whole genome shotgun (WGS) entry which is preliminary data.</text>
</comment>
<evidence type="ECO:0000313" key="6">
    <source>
        <dbReference type="Proteomes" id="UP000685013"/>
    </source>
</evidence>
<feature type="domain" description="Glycosyltransferase N-terminal" evidence="4">
    <location>
        <begin position="1"/>
        <end position="226"/>
    </location>
</feature>
<dbReference type="GO" id="GO:0008194">
    <property type="term" value="F:UDP-glycosyltransferase activity"/>
    <property type="evidence" value="ECO:0007669"/>
    <property type="project" value="InterPro"/>
</dbReference>
<dbReference type="Pfam" id="PF26168">
    <property type="entry name" value="Glyco_transf_N"/>
    <property type="match status" value="1"/>
</dbReference>
<evidence type="ECO:0000313" key="5">
    <source>
        <dbReference type="EMBL" id="KAG6602263.1"/>
    </source>
</evidence>
<proteinExistence type="inferred from homology"/>
<dbReference type="CDD" id="cd03784">
    <property type="entry name" value="GT1_Gtf-like"/>
    <property type="match status" value="1"/>
</dbReference>
<name>A0AAV6NSG8_9ROSI</name>
<feature type="non-terminal residue" evidence="5">
    <location>
        <position position="1"/>
    </location>
</feature>
<keyword evidence="2" id="KW-0808">Transferase</keyword>
<dbReference type="InterPro" id="IPR005380">
    <property type="entry name" value="XS_domain"/>
</dbReference>
<dbReference type="PANTHER" id="PTHR46619">
    <property type="entry name" value="RNA RECOGNITION MOTIF XS DOMAIN PROTEIN-RELATED"/>
    <property type="match status" value="1"/>
</dbReference>
<dbReference type="Proteomes" id="UP000685013">
    <property type="component" value="Chromosome 4"/>
</dbReference>
<dbReference type="GO" id="GO:0031047">
    <property type="term" value="P:regulatory ncRNA-mediated gene silencing"/>
    <property type="evidence" value="ECO:0007669"/>
    <property type="project" value="InterPro"/>
</dbReference>
<comment type="similarity">
    <text evidence="1">Belongs to the UDP-glycosyltransferase family.</text>
</comment>
<sequence>MLPWLAHGHVSPFFELAKSLRRRNFHIYFCSTSVILNSIQPNLTRDLSSDIELVELKLPTSSDLPPHRHTTAGLPPHLMFSLKRAFDSAAATFSIILHNLNPDLVIYDFLQPWAPTVARSSHIPAIMFQPTGALMAATVKYELEYPGSDLSSIFPNIRLTEYEIKQVKNLFRSSVNDTRDEERIKECNERSCGMILVKSFREIEGKYIDFLSILLRKKVVPVGPLVQEPGNDVVSGSRFEKWLNKKEDSSCLLVSFGSEFYLSKEDMEEIAYGLELSHVDFIWVVRFPVAGGGERKKNVEEELPKGFIERVMVEKMGERVRKKVKEFAEMLKKKGDEEMDMVVEELVKLCKSNKEDNLESHWREDYYVRESESMKLHAQDRLHLDHGRYVKPRREALDRSPRLRRSLSPHRIGDSWREVGLGQRVDTIERRDEDWRLRTGRNSDIGSSVHSYGQTRERPNYDEVFLHNDHRQLSELQRTHVLSEPRKISAEDEFLDYNQDLRYMHDDLRIRIEREINRGKWSDGSGQRRMNQKLLAAEEGETAMGSYNSHLDMVPASIYRDFLPSSQSLGMGSLNNERFKYRDDAVSDKSQGADYHEVEPNHRFHSRNIEYSASSGFYSRKYESSLSRPLTGRCLESYQDGQYLQISDEFSERSHGDFVDTKEFNSYRKRTLVDSAMVGGKRNLTPHQQGTNSSRREHGSYFYSKPEGTVNDSYEGPSRVMQKITQTRNYIDYDSAIVSGRGDFSRPKVSNDSLLKLPNVDDSYANHRTGIALDCYRLRKQTVLDYPDIELTKAVNHGSEYVGTGSIHLEVGRRVTQNYEESPINPSQYCQKSHARSDYGSEREVGPHLLKERLHESSMFKCDGEAYRNTESLERMTEGVCTYNLKDRVPKRKYFEEDRNLLDRRIGTSCDYMPSKVVDLYNSGEEWMEDETNRRYTSRKAKFDHNKYRKPNKKYDRHNLYASDDSFLRESYLDNAKKYETGPKYMKGNKKQGTSSWIKSQNVDRRNSLHKQHKVWNKAEGENGYVYLNDDDLSDDLVIPTESEPPEDSEKFNQMVHEAFLKCLKMLNMKASVRKRYKDQGNGGSLYCIVCGRSYSKEFLDTQRLVKHAYMSHKIGLRARHLGLAKAICVLMGWNSALPQDTVTWVPEDLHKEEAVVQKEDLIIWPPVVIVRNISMSCSNPGKWKVITIEALEAFLRSKNLLKGRVKMSLGCPADQSVMVLKFLPTFSGLTDAERLNKFFLEKRHGRVNFEQSKGDNGRANDVGEATKGNKIEEEEVLYGYLGIAEDLDSVEFNIRKSSLIKSKKEILEL</sequence>
<dbReference type="PANTHER" id="PTHR46619:SF4">
    <property type="entry name" value="XS DOMAIN-CONTAINING PROTEIN-RELATED"/>
    <property type="match status" value="1"/>
</dbReference>
<dbReference type="InterPro" id="IPR002213">
    <property type="entry name" value="UDP_glucos_trans"/>
</dbReference>
<feature type="domain" description="XS" evidence="3">
    <location>
        <begin position="1160"/>
        <end position="1289"/>
    </location>
</feature>
<evidence type="ECO:0000256" key="1">
    <source>
        <dbReference type="ARBA" id="ARBA00009995"/>
    </source>
</evidence>
<protein>
    <submittedName>
        <fullName evidence="5">UDP-glucosyltransferase 29</fullName>
    </submittedName>
</protein>
<evidence type="ECO:0000259" key="4">
    <source>
        <dbReference type="Pfam" id="PF26168"/>
    </source>
</evidence>